<feature type="domain" description="HTH marR-type" evidence="1">
    <location>
        <begin position="10"/>
        <end position="142"/>
    </location>
</feature>
<evidence type="ECO:0000313" key="2">
    <source>
        <dbReference type="EMBL" id="POM26032.1"/>
    </source>
</evidence>
<dbReference type="InterPro" id="IPR036390">
    <property type="entry name" value="WH_DNA-bd_sf"/>
</dbReference>
<proteinExistence type="predicted"/>
<keyword evidence="3" id="KW-1185">Reference proteome</keyword>
<dbReference type="GO" id="GO:0003700">
    <property type="term" value="F:DNA-binding transcription factor activity"/>
    <property type="evidence" value="ECO:0007669"/>
    <property type="project" value="InterPro"/>
</dbReference>
<protein>
    <submittedName>
        <fullName evidence="2">Transcriptional regulator HosA</fullName>
    </submittedName>
</protein>
<dbReference type="GO" id="GO:0006950">
    <property type="term" value="P:response to stress"/>
    <property type="evidence" value="ECO:0007669"/>
    <property type="project" value="TreeGrafter"/>
</dbReference>
<dbReference type="EMBL" id="MTBP01000001">
    <property type="protein sequence ID" value="POM26032.1"/>
    <property type="molecule type" value="Genomic_DNA"/>
</dbReference>
<dbReference type="RefSeq" id="WP_168211969.1">
    <property type="nucleotide sequence ID" value="NZ_MTBP01000001.1"/>
</dbReference>
<accession>A0A2P4ULW1</accession>
<name>A0A2P4ULW1_9ACTN</name>
<gene>
    <name evidence="2" type="primary">hosA</name>
    <name evidence="2" type="ORF">BTM25_04160</name>
</gene>
<comment type="caution">
    <text evidence="2">The sequence shown here is derived from an EMBL/GenBank/DDBJ whole genome shotgun (WGS) entry which is preliminary data.</text>
</comment>
<dbReference type="Proteomes" id="UP000242367">
    <property type="component" value="Unassembled WGS sequence"/>
</dbReference>
<dbReference type="InterPro" id="IPR039422">
    <property type="entry name" value="MarR/SlyA-like"/>
</dbReference>
<sequence length="151" mass="16681">MSDTVPPRLLGISTYVLARVGRTGRARMAAMLRERGLTLWDLAVLTALDDSPPASQRALARRFAIDPSDLVDVMARLLEAGLIGRDRDPTDRRRYLITLTARGRAELDHATAQAADLDETLLAPLSPDERAQFTAMLHRLHAHHAERGITP</sequence>
<dbReference type="SUPFAM" id="SSF46785">
    <property type="entry name" value="Winged helix' DNA-binding domain"/>
    <property type="match status" value="1"/>
</dbReference>
<dbReference type="PROSITE" id="PS50995">
    <property type="entry name" value="HTH_MARR_2"/>
    <property type="match status" value="1"/>
</dbReference>
<evidence type="ECO:0000259" key="1">
    <source>
        <dbReference type="PROSITE" id="PS50995"/>
    </source>
</evidence>
<dbReference type="Pfam" id="PF01047">
    <property type="entry name" value="MarR"/>
    <property type="match status" value="1"/>
</dbReference>
<dbReference type="InterPro" id="IPR036388">
    <property type="entry name" value="WH-like_DNA-bd_sf"/>
</dbReference>
<dbReference type="AlphaFoldDB" id="A0A2P4ULW1"/>
<dbReference type="SMART" id="SM00347">
    <property type="entry name" value="HTH_MARR"/>
    <property type="match status" value="1"/>
</dbReference>
<reference evidence="2 3" key="1">
    <citation type="journal article" date="2017" name="Chemistry">
        <title>Isolation, Biosynthesis and Chemical Modifications of Rubterolones A-F: Rare Tropolone Alkaloids from Actinomadura sp. 5-2.</title>
        <authorList>
            <person name="Guo H."/>
            <person name="Benndorf R."/>
            <person name="Leichnitz D."/>
            <person name="Klassen J.L."/>
            <person name="Vollmers J."/>
            <person name="Gorls H."/>
            <person name="Steinacker M."/>
            <person name="Weigel C."/>
            <person name="Dahse H.M."/>
            <person name="Kaster A.K."/>
            <person name="de Beer Z.W."/>
            <person name="Poulsen M."/>
            <person name="Beemelmanns C."/>
        </authorList>
    </citation>
    <scope>NUCLEOTIDE SEQUENCE [LARGE SCALE GENOMIC DNA]</scope>
    <source>
        <strain evidence="2 3">5-2</strain>
    </source>
</reference>
<evidence type="ECO:0000313" key="3">
    <source>
        <dbReference type="Proteomes" id="UP000242367"/>
    </source>
</evidence>
<dbReference type="PANTHER" id="PTHR33164">
    <property type="entry name" value="TRANSCRIPTIONAL REGULATOR, MARR FAMILY"/>
    <property type="match status" value="1"/>
</dbReference>
<dbReference type="PANTHER" id="PTHR33164:SF43">
    <property type="entry name" value="HTH-TYPE TRANSCRIPTIONAL REPRESSOR YETL"/>
    <property type="match status" value="1"/>
</dbReference>
<dbReference type="Gene3D" id="1.10.10.10">
    <property type="entry name" value="Winged helix-like DNA-binding domain superfamily/Winged helix DNA-binding domain"/>
    <property type="match status" value="1"/>
</dbReference>
<dbReference type="PRINTS" id="PR00598">
    <property type="entry name" value="HTHMARR"/>
</dbReference>
<organism evidence="2 3">
    <name type="scientific">Actinomadura rubteroloni</name>
    <dbReference type="NCBI Taxonomy" id="1926885"/>
    <lineage>
        <taxon>Bacteria</taxon>
        <taxon>Bacillati</taxon>
        <taxon>Actinomycetota</taxon>
        <taxon>Actinomycetes</taxon>
        <taxon>Streptosporangiales</taxon>
        <taxon>Thermomonosporaceae</taxon>
        <taxon>Actinomadura</taxon>
    </lineage>
</organism>
<dbReference type="InterPro" id="IPR000835">
    <property type="entry name" value="HTH_MarR-typ"/>
</dbReference>